<evidence type="ECO:0000313" key="2">
    <source>
        <dbReference type="EMBL" id="KAK3792408.1"/>
    </source>
</evidence>
<dbReference type="Proteomes" id="UP001283361">
    <property type="component" value="Unassembled WGS sequence"/>
</dbReference>
<organism evidence="2 3">
    <name type="scientific">Elysia crispata</name>
    <name type="common">lettuce slug</name>
    <dbReference type="NCBI Taxonomy" id="231223"/>
    <lineage>
        <taxon>Eukaryota</taxon>
        <taxon>Metazoa</taxon>
        <taxon>Spiralia</taxon>
        <taxon>Lophotrochozoa</taxon>
        <taxon>Mollusca</taxon>
        <taxon>Gastropoda</taxon>
        <taxon>Heterobranchia</taxon>
        <taxon>Euthyneura</taxon>
        <taxon>Panpulmonata</taxon>
        <taxon>Sacoglossa</taxon>
        <taxon>Placobranchoidea</taxon>
        <taxon>Plakobranchidae</taxon>
        <taxon>Elysia</taxon>
    </lineage>
</organism>
<reference evidence="2" key="1">
    <citation type="journal article" date="2023" name="G3 (Bethesda)">
        <title>A reference genome for the long-term kleptoplast-retaining sea slug Elysia crispata morphotype clarki.</title>
        <authorList>
            <person name="Eastman K.E."/>
            <person name="Pendleton A.L."/>
            <person name="Shaikh M.A."/>
            <person name="Suttiyut T."/>
            <person name="Ogas R."/>
            <person name="Tomko P."/>
            <person name="Gavelis G."/>
            <person name="Widhalm J.R."/>
            <person name="Wisecaver J.H."/>
        </authorList>
    </citation>
    <scope>NUCLEOTIDE SEQUENCE</scope>
    <source>
        <strain evidence="2">ECLA1</strain>
    </source>
</reference>
<comment type="caution">
    <text evidence="2">The sequence shown here is derived from an EMBL/GenBank/DDBJ whole genome shotgun (WGS) entry which is preliminary data.</text>
</comment>
<proteinExistence type="predicted"/>
<sequence>MITTSRCVCKFDHAVGHTERLRCPDLYELAQSPEFIAVLVKGGENRSNPAGSHFGMSPDYAEAPKETQSTSLNREPVVHIQLDYVGGFGFPAVRCIISAAESASCLPHGDSTLDDNRYDSLHQPDFVALHASYRHLHAAIGQLVVIAEQRHTSIVQSGVTHLCKRSPLNGKVTV</sequence>
<feature type="region of interest" description="Disordered" evidence="1">
    <location>
        <begin position="49"/>
        <end position="72"/>
    </location>
</feature>
<gene>
    <name evidence="2" type="ORF">RRG08_045951</name>
</gene>
<accession>A0AAE1AR90</accession>
<evidence type="ECO:0000313" key="3">
    <source>
        <dbReference type="Proteomes" id="UP001283361"/>
    </source>
</evidence>
<protein>
    <submittedName>
        <fullName evidence="2">Uncharacterized protein</fullName>
    </submittedName>
</protein>
<keyword evidence="3" id="KW-1185">Reference proteome</keyword>
<name>A0AAE1AR90_9GAST</name>
<dbReference type="EMBL" id="JAWDGP010001377">
    <property type="protein sequence ID" value="KAK3792408.1"/>
    <property type="molecule type" value="Genomic_DNA"/>
</dbReference>
<dbReference type="AlphaFoldDB" id="A0AAE1AR90"/>
<evidence type="ECO:0000256" key="1">
    <source>
        <dbReference type="SAM" id="MobiDB-lite"/>
    </source>
</evidence>